<dbReference type="OrthoDB" id="2017693at2759"/>
<dbReference type="InterPro" id="IPR011322">
    <property type="entry name" value="N-reg_PII-like_a/b"/>
</dbReference>
<dbReference type="Pfam" id="PF03091">
    <property type="entry name" value="CutA1"/>
    <property type="match status" value="1"/>
</dbReference>
<name>A0A443RWP8_9ACAR</name>
<evidence type="ECO:0000313" key="3">
    <source>
        <dbReference type="Proteomes" id="UP000288716"/>
    </source>
</evidence>
<dbReference type="GO" id="GO:0010038">
    <property type="term" value="P:response to metal ion"/>
    <property type="evidence" value="ECO:0007669"/>
    <property type="project" value="InterPro"/>
</dbReference>
<dbReference type="GO" id="GO:0005507">
    <property type="term" value="F:copper ion binding"/>
    <property type="evidence" value="ECO:0007669"/>
    <property type="project" value="TreeGrafter"/>
</dbReference>
<dbReference type="VEuPathDB" id="VectorBase:LDEU012456"/>
<dbReference type="Proteomes" id="UP000288716">
    <property type="component" value="Unassembled WGS sequence"/>
</dbReference>
<gene>
    <name evidence="2" type="ORF">B4U80_06673</name>
</gene>
<dbReference type="STRING" id="299467.A0A443RWP8"/>
<comment type="similarity">
    <text evidence="1">Belongs to the CutA family.</text>
</comment>
<accession>A0A443RWP8</accession>
<evidence type="ECO:0000256" key="1">
    <source>
        <dbReference type="ARBA" id="ARBA00010169"/>
    </source>
</evidence>
<reference evidence="2 3" key="1">
    <citation type="journal article" date="2018" name="Gigascience">
        <title>Genomes of trombidid mites reveal novel predicted allergens and laterally-transferred genes associated with secondary metabolism.</title>
        <authorList>
            <person name="Dong X."/>
            <person name="Chaisiri K."/>
            <person name="Xia D."/>
            <person name="Armstrong S.D."/>
            <person name="Fang Y."/>
            <person name="Donnelly M.J."/>
            <person name="Kadowaki T."/>
            <person name="McGarry J.W."/>
            <person name="Darby A.C."/>
            <person name="Makepeace B.L."/>
        </authorList>
    </citation>
    <scope>NUCLEOTIDE SEQUENCE [LARGE SCALE GENOMIC DNA]</scope>
    <source>
        <strain evidence="2">UoL-UT</strain>
    </source>
</reference>
<comment type="caution">
    <text evidence="2">The sequence shown here is derived from an EMBL/GenBank/DDBJ whole genome shotgun (WGS) entry which is preliminary data.</text>
</comment>
<dbReference type="PANTHER" id="PTHR23419">
    <property type="entry name" value="DIVALENT CATION TOLERANCE CUTA-RELATED"/>
    <property type="match status" value="1"/>
</dbReference>
<dbReference type="AlphaFoldDB" id="A0A443RWP8"/>
<sequence>MAEVTPITKLPAPQVTPFSMAFVTISNQDEAQKLAKKIVQTKLAACVNIVPKIISVYEWKGNVENDSESLMMIKTRSSRVEELIEFVRKHHPYEVCEVISTPIQQGNPAYLEWLGNYVGDKDKEETCG</sequence>
<organism evidence="2 3">
    <name type="scientific">Leptotrombidium deliense</name>
    <dbReference type="NCBI Taxonomy" id="299467"/>
    <lineage>
        <taxon>Eukaryota</taxon>
        <taxon>Metazoa</taxon>
        <taxon>Ecdysozoa</taxon>
        <taxon>Arthropoda</taxon>
        <taxon>Chelicerata</taxon>
        <taxon>Arachnida</taxon>
        <taxon>Acari</taxon>
        <taxon>Acariformes</taxon>
        <taxon>Trombidiformes</taxon>
        <taxon>Prostigmata</taxon>
        <taxon>Anystina</taxon>
        <taxon>Parasitengona</taxon>
        <taxon>Trombiculoidea</taxon>
        <taxon>Trombiculidae</taxon>
        <taxon>Leptotrombidium</taxon>
    </lineage>
</organism>
<proteinExistence type="inferred from homology"/>
<keyword evidence="3" id="KW-1185">Reference proteome</keyword>
<protein>
    <submittedName>
        <fullName evidence="2">CutA-like</fullName>
    </submittedName>
</protein>
<dbReference type="PANTHER" id="PTHR23419:SF8">
    <property type="entry name" value="FI09726P"/>
    <property type="match status" value="1"/>
</dbReference>
<evidence type="ECO:0000313" key="2">
    <source>
        <dbReference type="EMBL" id="RWS19585.1"/>
    </source>
</evidence>
<dbReference type="InterPro" id="IPR004323">
    <property type="entry name" value="Ion_tolerance_CutA"/>
</dbReference>
<dbReference type="InterPro" id="IPR015867">
    <property type="entry name" value="N-reg_PII/ATP_PRibTrfase_C"/>
</dbReference>
<dbReference type="Gene3D" id="3.30.70.120">
    <property type="match status" value="1"/>
</dbReference>
<dbReference type="EMBL" id="NCKV01024702">
    <property type="protein sequence ID" value="RWS19585.1"/>
    <property type="molecule type" value="Genomic_DNA"/>
</dbReference>
<dbReference type="SUPFAM" id="SSF54913">
    <property type="entry name" value="GlnB-like"/>
    <property type="match status" value="1"/>
</dbReference>